<dbReference type="InterPro" id="IPR007060">
    <property type="entry name" value="FtsL/DivIC"/>
</dbReference>
<evidence type="ECO:0000256" key="1">
    <source>
        <dbReference type="SAM" id="MobiDB-lite"/>
    </source>
</evidence>
<name>A0A1G8YXA7_9ACTN</name>
<organism evidence="3 4">
    <name type="scientific">Streptomyces indicus</name>
    <dbReference type="NCBI Taxonomy" id="417292"/>
    <lineage>
        <taxon>Bacteria</taxon>
        <taxon>Bacillati</taxon>
        <taxon>Actinomycetota</taxon>
        <taxon>Actinomycetes</taxon>
        <taxon>Kitasatosporales</taxon>
        <taxon>Streptomycetaceae</taxon>
        <taxon>Streptomyces</taxon>
    </lineage>
</organism>
<keyword evidence="2" id="KW-1133">Transmembrane helix</keyword>
<dbReference type="Pfam" id="PF04977">
    <property type="entry name" value="DivIC"/>
    <property type="match status" value="1"/>
</dbReference>
<protein>
    <submittedName>
        <fullName evidence="3">Septum formation initiator</fullName>
    </submittedName>
</protein>
<feature type="transmembrane region" description="Helical" evidence="2">
    <location>
        <begin position="32"/>
        <end position="54"/>
    </location>
</feature>
<dbReference type="Proteomes" id="UP000199155">
    <property type="component" value="Unassembled WGS sequence"/>
</dbReference>
<dbReference type="EMBL" id="FNFF01000004">
    <property type="protein sequence ID" value="SDK07492.1"/>
    <property type="molecule type" value="Genomic_DNA"/>
</dbReference>
<keyword evidence="2" id="KW-0812">Transmembrane</keyword>
<dbReference type="STRING" id="417292.SAMN05421806_104320"/>
<feature type="region of interest" description="Disordered" evidence="1">
    <location>
        <begin position="102"/>
        <end position="204"/>
    </location>
</feature>
<proteinExistence type="predicted"/>
<accession>A0A1G8YXA7</accession>
<evidence type="ECO:0000313" key="3">
    <source>
        <dbReference type="EMBL" id="SDK07492.1"/>
    </source>
</evidence>
<evidence type="ECO:0000256" key="2">
    <source>
        <dbReference type="SAM" id="Phobius"/>
    </source>
</evidence>
<keyword evidence="4" id="KW-1185">Reference proteome</keyword>
<evidence type="ECO:0000313" key="4">
    <source>
        <dbReference type="Proteomes" id="UP000199155"/>
    </source>
</evidence>
<gene>
    <name evidence="3" type="ORF">SAMN05421806_104320</name>
</gene>
<reference evidence="3 4" key="1">
    <citation type="submission" date="2016-10" db="EMBL/GenBank/DDBJ databases">
        <authorList>
            <person name="de Groot N.N."/>
        </authorList>
    </citation>
    <scope>NUCLEOTIDE SEQUENCE [LARGE SCALE GENOMIC DNA]</scope>
    <source>
        <strain evidence="3 4">CGMCC 4.5727</strain>
    </source>
</reference>
<dbReference type="RefSeq" id="WP_245769309.1">
    <property type="nucleotide sequence ID" value="NZ_FNFF01000004.1"/>
</dbReference>
<feature type="compositionally biased region" description="Low complexity" evidence="1">
    <location>
        <begin position="117"/>
        <end position="204"/>
    </location>
</feature>
<dbReference type="AlphaFoldDB" id="A0A1G8YXA7"/>
<sequence length="204" mass="20261">MSPRGVAQLRGRAARLARLLPAGPASAARTPFVLLIVVLLGGGLIVLLMLNSALNQGSFQLSKLKRETTELTDQQQQLENEVDGYSAPDALERRARELGMVPGGAPAFLDPDGKVRGTPGVATAPPAPVKATPKPTAPAPTVSVSPAPDGSASAAPSEEPAPGASGEPASGASGEPVSGAAGRAASPSPTAPTTSPSPSTTPGR</sequence>
<keyword evidence="2" id="KW-0472">Membrane</keyword>